<dbReference type="RefSeq" id="WP_301208215.1">
    <property type="nucleotide sequence ID" value="NZ_JAROCF010000001.1"/>
</dbReference>
<comment type="caution">
    <text evidence="4">The sequence shown here is derived from an EMBL/GenBank/DDBJ whole genome shotgun (WGS) entry which is preliminary data.</text>
</comment>
<evidence type="ECO:0000256" key="1">
    <source>
        <dbReference type="ARBA" id="ARBA00022679"/>
    </source>
</evidence>
<keyword evidence="5" id="KW-1185">Reference proteome</keyword>
<accession>A0ABT8KDQ3</accession>
<dbReference type="SUPFAM" id="SSF55729">
    <property type="entry name" value="Acyl-CoA N-acyltransferases (Nat)"/>
    <property type="match status" value="1"/>
</dbReference>
<organism evidence="4 5">
    <name type="scientific">Leifsonia williamsii</name>
    <dbReference type="NCBI Taxonomy" id="3035919"/>
    <lineage>
        <taxon>Bacteria</taxon>
        <taxon>Bacillati</taxon>
        <taxon>Actinomycetota</taxon>
        <taxon>Actinomycetes</taxon>
        <taxon>Micrococcales</taxon>
        <taxon>Microbacteriaceae</taxon>
        <taxon>Leifsonia</taxon>
    </lineage>
</organism>
<proteinExistence type="predicted"/>
<evidence type="ECO:0000256" key="2">
    <source>
        <dbReference type="ARBA" id="ARBA00023315"/>
    </source>
</evidence>
<name>A0ABT8KDQ3_9MICO</name>
<dbReference type="PROSITE" id="PS51186">
    <property type="entry name" value="GNAT"/>
    <property type="match status" value="1"/>
</dbReference>
<dbReference type="Proteomes" id="UP001174208">
    <property type="component" value="Unassembled WGS sequence"/>
</dbReference>
<evidence type="ECO:0000313" key="5">
    <source>
        <dbReference type="Proteomes" id="UP001174208"/>
    </source>
</evidence>
<dbReference type="Gene3D" id="3.40.630.30">
    <property type="match status" value="1"/>
</dbReference>
<reference evidence="4" key="1">
    <citation type="submission" date="2023-06" db="EMBL/GenBank/DDBJ databases">
        <title>MT1 and MT2 Draft Genomes of Novel Species.</title>
        <authorList>
            <person name="Venkateswaran K."/>
        </authorList>
    </citation>
    <scope>NUCLEOTIDE SEQUENCE</scope>
    <source>
        <strain evidence="4">F6_8S_P_1B</strain>
    </source>
</reference>
<dbReference type="InterPro" id="IPR000182">
    <property type="entry name" value="GNAT_dom"/>
</dbReference>
<protein>
    <submittedName>
        <fullName evidence="4">GNAT family N-acetyltransferase</fullName>
    </submittedName>
</protein>
<dbReference type="InterPro" id="IPR016181">
    <property type="entry name" value="Acyl_CoA_acyltransferase"/>
</dbReference>
<dbReference type="InterPro" id="IPR050832">
    <property type="entry name" value="Bact_Acetyltransf"/>
</dbReference>
<evidence type="ECO:0000313" key="4">
    <source>
        <dbReference type="EMBL" id="MDN4615589.1"/>
    </source>
</evidence>
<dbReference type="Pfam" id="PF00583">
    <property type="entry name" value="Acetyltransf_1"/>
    <property type="match status" value="1"/>
</dbReference>
<evidence type="ECO:0000259" key="3">
    <source>
        <dbReference type="PROSITE" id="PS51186"/>
    </source>
</evidence>
<feature type="domain" description="N-acetyltransferase" evidence="3">
    <location>
        <begin position="8"/>
        <end position="171"/>
    </location>
</feature>
<dbReference type="EMBL" id="JAROCF010000001">
    <property type="protein sequence ID" value="MDN4615589.1"/>
    <property type="molecule type" value="Genomic_DNA"/>
</dbReference>
<dbReference type="PANTHER" id="PTHR43877">
    <property type="entry name" value="AMINOALKYLPHOSPHONATE N-ACETYLTRANSFERASE-RELATED-RELATED"/>
    <property type="match status" value="1"/>
</dbReference>
<keyword evidence="2" id="KW-0012">Acyltransferase</keyword>
<sequence>MQESPHEWTVRASVEADWRAYRDLRLEMLADTPMAFLETVDDARRHSEEHWRRRAANASPTGRLFAAVAPDGSWLGSMGGFQAVGAPDPHLVGVYVTPEFRGRATGLTDALLDAVIDWARGRGERLLLDVHEDNAPAIRYYERRGFAFTGRTQPYPLDRSANEREMALPLG</sequence>
<dbReference type="CDD" id="cd04301">
    <property type="entry name" value="NAT_SF"/>
    <property type="match status" value="1"/>
</dbReference>
<gene>
    <name evidence="4" type="ORF">P5G50_14155</name>
</gene>
<keyword evidence="1" id="KW-0808">Transferase</keyword>